<evidence type="ECO:0000313" key="5">
    <source>
        <dbReference type="Proteomes" id="UP001302812"/>
    </source>
</evidence>
<evidence type="ECO:0000256" key="1">
    <source>
        <dbReference type="ARBA" id="ARBA00008954"/>
    </source>
</evidence>
<gene>
    <name evidence="4" type="ORF">N656DRAFT_719824</name>
</gene>
<sequence>MSQGDQPKSSYSDLQDSDVAHQMHGFGHPAMQKMPRQLVVFESGDGAVLRDIEGKEYLDAMAGITVAHLGHGREDLARVAYEQRNLTNTNAVKVCERLSGLAAQAFPGADKMDGARVYLTAGGAEGIEAAYHLALRYWNKSGPLGTSYGGGYRKQKLISFRNCYHGSTFIPASMKPEFSDYGWKRWMEGQPKEVYGSAAHRMFVNIDPPHELFMDKSKIKPGENVGQAAARQLEETILGEGPDTVAAFVFEPVQGDGGAVDMHRDFFPLAEEICKKHNVLMIADEIMAFAKTGHWFGMELYGGVCPDMMVISKGLTCGYLPMGAVIFRNAIWRTAFENLSTKFMVSDVWQHDYTWSGHPVCAAVALRALDIVESEGLITKCAERGRVFLDILKRKLEGLHVVQQVRGTGVMLGVDLISDIATDIEQKVLLEYGVVLRASTNKHCLLLTPPYVMTDDQFERVADALRSVLSSSATMLESAVSKSRQH</sequence>
<dbReference type="InterPro" id="IPR015422">
    <property type="entry name" value="PyrdxlP-dep_Trfase_small"/>
</dbReference>
<dbReference type="RefSeq" id="XP_064665098.1">
    <property type="nucleotide sequence ID" value="XM_064812399.1"/>
</dbReference>
<dbReference type="Proteomes" id="UP001302812">
    <property type="component" value="Unassembled WGS sequence"/>
</dbReference>
<accession>A0AAN6QC84</accession>
<dbReference type="InterPro" id="IPR015421">
    <property type="entry name" value="PyrdxlP-dep_Trfase_major"/>
</dbReference>
<dbReference type="GeneID" id="89936524"/>
<dbReference type="InterPro" id="IPR015424">
    <property type="entry name" value="PyrdxlP-dep_Trfase"/>
</dbReference>
<dbReference type="CDD" id="cd00610">
    <property type="entry name" value="OAT_like"/>
    <property type="match status" value="1"/>
</dbReference>
<dbReference type="PANTHER" id="PTHR43094:SF1">
    <property type="entry name" value="AMINOTRANSFERASE CLASS-III"/>
    <property type="match status" value="1"/>
</dbReference>
<dbReference type="Pfam" id="PF00202">
    <property type="entry name" value="Aminotran_3"/>
    <property type="match status" value="1"/>
</dbReference>
<keyword evidence="5" id="KW-1185">Reference proteome</keyword>
<evidence type="ECO:0000313" key="4">
    <source>
        <dbReference type="EMBL" id="KAK4107528.1"/>
    </source>
</evidence>
<dbReference type="Gene3D" id="3.40.640.10">
    <property type="entry name" value="Type I PLP-dependent aspartate aminotransferase-like (Major domain)"/>
    <property type="match status" value="1"/>
</dbReference>
<keyword evidence="4" id="KW-0808">Transferase</keyword>
<dbReference type="PANTHER" id="PTHR43094">
    <property type="entry name" value="AMINOTRANSFERASE"/>
    <property type="match status" value="1"/>
</dbReference>
<evidence type="ECO:0000256" key="2">
    <source>
        <dbReference type="ARBA" id="ARBA00022898"/>
    </source>
</evidence>
<evidence type="ECO:0000256" key="3">
    <source>
        <dbReference type="RuleBase" id="RU003560"/>
    </source>
</evidence>
<comment type="caution">
    <text evidence="4">The sequence shown here is derived from an EMBL/GenBank/DDBJ whole genome shotgun (WGS) entry which is preliminary data.</text>
</comment>
<dbReference type="GO" id="GO:0030170">
    <property type="term" value="F:pyridoxal phosphate binding"/>
    <property type="evidence" value="ECO:0007669"/>
    <property type="project" value="InterPro"/>
</dbReference>
<reference evidence="4" key="1">
    <citation type="journal article" date="2023" name="Mol. Phylogenet. Evol.">
        <title>Genome-scale phylogeny and comparative genomics of the fungal order Sordariales.</title>
        <authorList>
            <person name="Hensen N."/>
            <person name="Bonometti L."/>
            <person name="Westerberg I."/>
            <person name="Brannstrom I.O."/>
            <person name="Guillou S."/>
            <person name="Cros-Aarteil S."/>
            <person name="Calhoun S."/>
            <person name="Haridas S."/>
            <person name="Kuo A."/>
            <person name="Mondo S."/>
            <person name="Pangilinan J."/>
            <person name="Riley R."/>
            <person name="LaButti K."/>
            <person name="Andreopoulos B."/>
            <person name="Lipzen A."/>
            <person name="Chen C."/>
            <person name="Yan M."/>
            <person name="Daum C."/>
            <person name="Ng V."/>
            <person name="Clum A."/>
            <person name="Steindorff A."/>
            <person name="Ohm R.A."/>
            <person name="Martin F."/>
            <person name="Silar P."/>
            <person name="Natvig D.O."/>
            <person name="Lalanne C."/>
            <person name="Gautier V."/>
            <person name="Ament-Velasquez S.L."/>
            <person name="Kruys A."/>
            <person name="Hutchinson M.I."/>
            <person name="Powell A.J."/>
            <person name="Barry K."/>
            <person name="Miller A.N."/>
            <person name="Grigoriev I.V."/>
            <person name="Debuchy R."/>
            <person name="Gladieux P."/>
            <person name="Hiltunen Thoren M."/>
            <person name="Johannesson H."/>
        </authorList>
    </citation>
    <scope>NUCLEOTIDE SEQUENCE</scope>
    <source>
        <strain evidence="4">CBS 508.74</strain>
    </source>
</reference>
<protein>
    <submittedName>
        <fullName evidence="4">PLP-dependent transferase</fullName>
    </submittedName>
</protein>
<comment type="similarity">
    <text evidence="1 3">Belongs to the class-III pyridoxal-phosphate-dependent aminotransferase family.</text>
</comment>
<dbReference type="PIRSF" id="PIRSF000521">
    <property type="entry name" value="Transaminase_4ab_Lys_Orn"/>
    <property type="match status" value="1"/>
</dbReference>
<dbReference type="AlphaFoldDB" id="A0AAN6QC84"/>
<dbReference type="InterPro" id="IPR005814">
    <property type="entry name" value="Aminotrans_3"/>
</dbReference>
<dbReference type="GO" id="GO:0008483">
    <property type="term" value="F:transaminase activity"/>
    <property type="evidence" value="ECO:0007669"/>
    <property type="project" value="InterPro"/>
</dbReference>
<name>A0AAN6QC84_9PEZI</name>
<dbReference type="SUPFAM" id="SSF53383">
    <property type="entry name" value="PLP-dependent transferases"/>
    <property type="match status" value="1"/>
</dbReference>
<proteinExistence type="inferred from homology"/>
<organism evidence="4 5">
    <name type="scientific">Canariomyces notabilis</name>
    <dbReference type="NCBI Taxonomy" id="2074819"/>
    <lineage>
        <taxon>Eukaryota</taxon>
        <taxon>Fungi</taxon>
        <taxon>Dikarya</taxon>
        <taxon>Ascomycota</taxon>
        <taxon>Pezizomycotina</taxon>
        <taxon>Sordariomycetes</taxon>
        <taxon>Sordariomycetidae</taxon>
        <taxon>Sordariales</taxon>
        <taxon>Chaetomiaceae</taxon>
        <taxon>Canariomyces</taxon>
    </lineage>
</organism>
<keyword evidence="2 3" id="KW-0663">Pyridoxal phosphate</keyword>
<dbReference type="EMBL" id="MU853372">
    <property type="protein sequence ID" value="KAK4107528.1"/>
    <property type="molecule type" value="Genomic_DNA"/>
</dbReference>
<reference evidence="4" key="2">
    <citation type="submission" date="2023-05" db="EMBL/GenBank/DDBJ databases">
        <authorList>
            <consortium name="Lawrence Berkeley National Laboratory"/>
            <person name="Steindorff A."/>
            <person name="Hensen N."/>
            <person name="Bonometti L."/>
            <person name="Westerberg I."/>
            <person name="Brannstrom I.O."/>
            <person name="Guillou S."/>
            <person name="Cros-Aarteil S."/>
            <person name="Calhoun S."/>
            <person name="Haridas S."/>
            <person name="Kuo A."/>
            <person name="Mondo S."/>
            <person name="Pangilinan J."/>
            <person name="Riley R."/>
            <person name="Labutti K."/>
            <person name="Andreopoulos B."/>
            <person name="Lipzen A."/>
            <person name="Chen C."/>
            <person name="Yanf M."/>
            <person name="Daum C."/>
            <person name="Ng V."/>
            <person name="Clum A."/>
            <person name="Ohm R."/>
            <person name="Martin F."/>
            <person name="Silar P."/>
            <person name="Natvig D."/>
            <person name="Lalanne C."/>
            <person name="Gautier V."/>
            <person name="Ament-Velasquez S.L."/>
            <person name="Kruys A."/>
            <person name="Hutchinson M.I."/>
            <person name="Powell A.J."/>
            <person name="Barry K."/>
            <person name="Miller A.N."/>
            <person name="Grigoriev I.V."/>
            <person name="Debuchy R."/>
            <person name="Gladieux P."/>
            <person name="Thoren M.H."/>
            <person name="Johannesson H."/>
        </authorList>
    </citation>
    <scope>NUCLEOTIDE SEQUENCE</scope>
    <source>
        <strain evidence="4">CBS 508.74</strain>
    </source>
</reference>
<dbReference type="Gene3D" id="3.90.1150.10">
    <property type="entry name" value="Aspartate Aminotransferase, domain 1"/>
    <property type="match status" value="1"/>
</dbReference>